<evidence type="ECO:0000256" key="5">
    <source>
        <dbReference type="ARBA" id="ARBA00022989"/>
    </source>
</evidence>
<evidence type="ECO:0000256" key="9">
    <source>
        <dbReference type="ARBA" id="ARBA00023284"/>
    </source>
</evidence>
<sequence>MTFAFMLVGGIVALIAAFVLTLDKFAVLENPNAVVSCSINIALNCSTVMQSGQSHVFGFPNMIIGLVAFPILLTIAILGLAGTKFPRWFLISSLTTLFLGLVFAYWLLFVSVYVIQVLCLWCLVVAAAMTIMFSSYLHFNLKENTFMLKDATNKKIQYVLKSGFHPMIVLAWIALMIVLILFKFGQALFA</sequence>
<comment type="caution">
    <text evidence="12">The sequence shown here is derived from an EMBL/GenBank/DDBJ whole genome shotgun (WGS) entry which is preliminary data.</text>
</comment>
<protein>
    <submittedName>
        <fullName evidence="12">Vitamin K epoxide reductase family protein</fullName>
    </submittedName>
</protein>
<dbReference type="InterPro" id="IPR038354">
    <property type="entry name" value="VKOR_sf"/>
</dbReference>
<evidence type="ECO:0000256" key="10">
    <source>
        <dbReference type="SAM" id="Phobius"/>
    </source>
</evidence>
<dbReference type="GO" id="GO:0048038">
    <property type="term" value="F:quinone binding"/>
    <property type="evidence" value="ECO:0007669"/>
    <property type="project" value="UniProtKB-KW"/>
</dbReference>
<dbReference type="EMBL" id="SCKX01000001">
    <property type="protein sequence ID" value="RWZ78551.1"/>
    <property type="molecule type" value="Genomic_DNA"/>
</dbReference>
<feature type="transmembrane region" description="Helical" evidence="10">
    <location>
        <begin position="88"/>
        <end position="107"/>
    </location>
</feature>
<dbReference type="InterPro" id="IPR041714">
    <property type="entry name" value="VKOR_Actinobacteria"/>
</dbReference>
<reference evidence="12" key="1">
    <citation type="submission" date="2019-01" db="EMBL/GenBank/DDBJ databases">
        <title>Genomic signatures and co-occurrence patterns of the ultra-small Saccharimodia (Patescibacteria phylum) suggest a symbiotic lifestyle.</title>
        <authorList>
            <person name="Lemos L."/>
            <person name="Medeiros J."/>
            <person name="Andreote F."/>
            <person name="Fernandes G."/>
            <person name="Varani A."/>
            <person name="Oliveira G."/>
            <person name="Pylro V."/>
        </authorList>
    </citation>
    <scope>NUCLEOTIDE SEQUENCE [LARGE SCALE GENOMIC DNA]</scope>
    <source>
        <strain evidence="12">AMD02</strain>
    </source>
</reference>
<organism evidence="12 13">
    <name type="scientific">Candidatus Microsaccharimonas sossegonensis</name>
    <dbReference type="NCBI Taxonomy" id="2506948"/>
    <lineage>
        <taxon>Bacteria</taxon>
        <taxon>Candidatus Saccharimonadota</taxon>
        <taxon>Candidatus Saccharimonadia</taxon>
        <taxon>Candidatus Saccharimonadales</taxon>
        <taxon>Candidatus Saccharimonadaceae</taxon>
        <taxon>Candidatus Microsaccharimonas</taxon>
    </lineage>
</organism>
<accession>A0A4Q0AHA0</accession>
<comment type="subcellular location">
    <subcellularLocation>
        <location evidence="1">Membrane</location>
        <topology evidence="1">Multi-pass membrane protein</topology>
    </subcellularLocation>
</comment>
<dbReference type="GO" id="GO:0016491">
    <property type="term" value="F:oxidoreductase activity"/>
    <property type="evidence" value="ECO:0007669"/>
    <property type="project" value="UniProtKB-KW"/>
</dbReference>
<evidence type="ECO:0000313" key="13">
    <source>
        <dbReference type="Proteomes" id="UP000289257"/>
    </source>
</evidence>
<name>A0A4Q0AHA0_9BACT</name>
<keyword evidence="9" id="KW-0676">Redox-active center</keyword>
<keyword evidence="3 10" id="KW-0812">Transmembrane</keyword>
<dbReference type="CDD" id="cd12922">
    <property type="entry name" value="VKOR_5"/>
    <property type="match status" value="1"/>
</dbReference>
<dbReference type="Proteomes" id="UP000289257">
    <property type="component" value="Unassembled WGS sequence"/>
</dbReference>
<keyword evidence="4" id="KW-0874">Quinone</keyword>
<dbReference type="AlphaFoldDB" id="A0A4Q0AHA0"/>
<comment type="similarity">
    <text evidence="2">Belongs to the VKOR family.</text>
</comment>
<keyword evidence="6" id="KW-0560">Oxidoreductase</keyword>
<evidence type="ECO:0000256" key="7">
    <source>
        <dbReference type="ARBA" id="ARBA00023136"/>
    </source>
</evidence>
<evidence type="ECO:0000256" key="2">
    <source>
        <dbReference type="ARBA" id="ARBA00006214"/>
    </source>
</evidence>
<keyword evidence="13" id="KW-1185">Reference proteome</keyword>
<dbReference type="InterPro" id="IPR012932">
    <property type="entry name" value="VKOR"/>
</dbReference>
<evidence type="ECO:0000313" key="12">
    <source>
        <dbReference type="EMBL" id="RWZ78551.1"/>
    </source>
</evidence>
<evidence type="ECO:0000256" key="4">
    <source>
        <dbReference type="ARBA" id="ARBA00022719"/>
    </source>
</evidence>
<feature type="transmembrane region" description="Helical" evidence="10">
    <location>
        <begin position="113"/>
        <end position="137"/>
    </location>
</feature>
<keyword evidence="7 10" id="KW-0472">Membrane</keyword>
<evidence type="ECO:0000256" key="6">
    <source>
        <dbReference type="ARBA" id="ARBA00023002"/>
    </source>
</evidence>
<dbReference type="Gene3D" id="1.20.1440.130">
    <property type="entry name" value="VKOR domain"/>
    <property type="match status" value="1"/>
</dbReference>
<gene>
    <name evidence="12" type="ORF">EOT05_02265</name>
</gene>
<dbReference type="SMART" id="SM00756">
    <property type="entry name" value="VKc"/>
    <property type="match status" value="1"/>
</dbReference>
<dbReference type="GO" id="GO:0016020">
    <property type="term" value="C:membrane"/>
    <property type="evidence" value="ECO:0007669"/>
    <property type="project" value="UniProtKB-SubCell"/>
</dbReference>
<evidence type="ECO:0000256" key="1">
    <source>
        <dbReference type="ARBA" id="ARBA00004141"/>
    </source>
</evidence>
<evidence type="ECO:0000259" key="11">
    <source>
        <dbReference type="SMART" id="SM00756"/>
    </source>
</evidence>
<proteinExistence type="inferred from homology"/>
<keyword evidence="5 10" id="KW-1133">Transmembrane helix</keyword>
<dbReference type="Pfam" id="PF07884">
    <property type="entry name" value="VKOR"/>
    <property type="match status" value="1"/>
</dbReference>
<keyword evidence="8" id="KW-1015">Disulfide bond</keyword>
<evidence type="ECO:0000256" key="8">
    <source>
        <dbReference type="ARBA" id="ARBA00023157"/>
    </source>
</evidence>
<feature type="transmembrane region" description="Helical" evidence="10">
    <location>
        <begin position="158"/>
        <end position="182"/>
    </location>
</feature>
<feature type="transmembrane region" description="Helical" evidence="10">
    <location>
        <begin position="62"/>
        <end position="81"/>
    </location>
</feature>
<feature type="domain" description="Vitamin K epoxide reductase" evidence="11">
    <location>
        <begin position="1"/>
        <end position="140"/>
    </location>
</feature>
<evidence type="ECO:0000256" key="3">
    <source>
        <dbReference type="ARBA" id="ARBA00022692"/>
    </source>
</evidence>